<evidence type="ECO:0000313" key="3">
    <source>
        <dbReference type="Proteomes" id="UP001221142"/>
    </source>
</evidence>
<gene>
    <name evidence="2" type="ORF">FB45DRAFT_475398</name>
</gene>
<keyword evidence="3" id="KW-1185">Reference proteome</keyword>
<feature type="compositionally biased region" description="Basic residues" evidence="1">
    <location>
        <begin position="156"/>
        <end position="169"/>
    </location>
</feature>
<evidence type="ECO:0000256" key="1">
    <source>
        <dbReference type="SAM" id="MobiDB-lite"/>
    </source>
</evidence>
<name>A0AAD7BZC8_9AGAR</name>
<feature type="region of interest" description="Disordered" evidence="1">
    <location>
        <begin position="21"/>
        <end position="43"/>
    </location>
</feature>
<feature type="compositionally biased region" description="Low complexity" evidence="1">
    <location>
        <begin position="250"/>
        <end position="261"/>
    </location>
</feature>
<feature type="region of interest" description="Disordered" evidence="1">
    <location>
        <begin position="238"/>
        <end position="312"/>
    </location>
</feature>
<protein>
    <submittedName>
        <fullName evidence="2">Uncharacterized protein</fullName>
    </submittedName>
</protein>
<dbReference type="Proteomes" id="UP001221142">
    <property type="component" value="Unassembled WGS sequence"/>
</dbReference>
<proteinExistence type="predicted"/>
<feature type="compositionally biased region" description="Low complexity" evidence="1">
    <location>
        <begin position="292"/>
        <end position="309"/>
    </location>
</feature>
<reference evidence="2" key="1">
    <citation type="submission" date="2023-03" db="EMBL/GenBank/DDBJ databases">
        <title>Massive genome expansion in bonnet fungi (Mycena s.s.) driven by repeated elements and novel gene families across ecological guilds.</title>
        <authorList>
            <consortium name="Lawrence Berkeley National Laboratory"/>
            <person name="Harder C.B."/>
            <person name="Miyauchi S."/>
            <person name="Viragh M."/>
            <person name="Kuo A."/>
            <person name="Thoen E."/>
            <person name="Andreopoulos B."/>
            <person name="Lu D."/>
            <person name="Skrede I."/>
            <person name="Drula E."/>
            <person name="Henrissat B."/>
            <person name="Morin E."/>
            <person name="Kohler A."/>
            <person name="Barry K."/>
            <person name="LaButti K."/>
            <person name="Morin E."/>
            <person name="Salamov A."/>
            <person name="Lipzen A."/>
            <person name="Mereny Z."/>
            <person name="Hegedus B."/>
            <person name="Baldrian P."/>
            <person name="Stursova M."/>
            <person name="Weitz H."/>
            <person name="Taylor A."/>
            <person name="Grigoriev I.V."/>
            <person name="Nagy L.G."/>
            <person name="Martin F."/>
            <person name="Kauserud H."/>
        </authorList>
    </citation>
    <scope>NUCLEOTIDE SEQUENCE</scope>
    <source>
        <strain evidence="2">9284</strain>
    </source>
</reference>
<feature type="compositionally biased region" description="Gly residues" evidence="1">
    <location>
        <begin position="386"/>
        <end position="396"/>
    </location>
</feature>
<feature type="compositionally biased region" description="Basic residues" evidence="1">
    <location>
        <begin position="278"/>
        <end position="291"/>
    </location>
</feature>
<evidence type="ECO:0000313" key="2">
    <source>
        <dbReference type="EMBL" id="KAJ7634833.1"/>
    </source>
</evidence>
<feature type="compositionally biased region" description="Basic and acidic residues" evidence="1">
    <location>
        <begin position="127"/>
        <end position="136"/>
    </location>
</feature>
<accession>A0AAD7BZC8</accession>
<dbReference type="EMBL" id="JARKIF010000007">
    <property type="protein sequence ID" value="KAJ7634833.1"/>
    <property type="molecule type" value="Genomic_DNA"/>
</dbReference>
<sequence>MNPTWKDSVYATLSSCFPCTTRPHDASQSDDENDNPNNLTDGARYAIRRARADELEGLLADADRDDAAADADAISLHSHLGPRGRRRAPPRTPKHISFWGFSLFGSGRTGGVALPTGDDDVLHRRRRSEESTDRLLADAAAGPSPRELADAEIERRARRRARKEMRRLAKAAAAQQYADTQDPTAYFNPQQEQPSSPPIPAQFLMASSPPPPTSALQHMQAQDDEDAADLDGVSYARLVPRPRGAGGSRSSGRSSNSGSNSTGLPFTSGGPEDLPRKSSSKKSKSKSKRSTKSGSSATSSTLASPSTATFPQHTQIPYQQLGKHVDVGMADESFDGTPGGLDYGEFVAGEAEEFDGSPGGLGPFEFTREPLPSPGLSGPGRRRGSSAGGGAFLAGI</sequence>
<dbReference type="AlphaFoldDB" id="A0AAD7BZC8"/>
<feature type="region of interest" description="Disordered" evidence="1">
    <location>
        <begin position="352"/>
        <end position="396"/>
    </location>
</feature>
<organism evidence="2 3">
    <name type="scientific">Roridomyces roridus</name>
    <dbReference type="NCBI Taxonomy" id="1738132"/>
    <lineage>
        <taxon>Eukaryota</taxon>
        <taxon>Fungi</taxon>
        <taxon>Dikarya</taxon>
        <taxon>Basidiomycota</taxon>
        <taxon>Agaricomycotina</taxon>
        <taxon>Agaricomycetes</taxon>
        <taxon>Agaricomycetidae</taxon>
        <taxon>Agaricales</taxon>
        <taxon>Marasmiineae</taxon>
        <taxon>Mycenaceae</taxon>
        <taxon>Roridomyces</taxon>
    </lineage>
</organism>
<feature type="region of interest" description="Disordered" evidence="1">
    <location>
        <begin position="115"/>
        <end position="225"/>
    </location>
</feature>
<comment type="caution">
    <text evidence="2">The sequence shown here is derived from an EMBL/GenBank/DDBJ whole genome shotgun (WGS) entry which is preliminary data.</text>
</comment>